<evidence type="ECO:0000313" key="3">
    <source>
        <dbReference type="Proteomes" id="UP000485058"/>
    </source>
</evidence>
<keyword evidence="3" id="KW-1185">Reference proteome</keyword>
<accession>A0A699ZTD5</accession>
<dbReference type="AlphaFoldDB" id="A0A699ZTD5"/>
<organism evidence="2 3">
    <name type="scientific">Haematococcus lacustris</name>
    <name type="common">Green alga</name>
    <name type="synonym">Haematococcus pluvialis</name>
    <dbReference type="NCBI Taxonomy" id="44745"/>
    <lineage>
        <taxon>Eukaryota</taxon>
        <taxon>Viridiplantae</taxon>
        <taxon>Chlorophyta</taxon>
        <taxon>core chlorophytes</taxon>
        <taxon>Chlorophyceae</taxon>
        <taxon>CS clade</taxon>
        <taxon>Chlamydomonadales</taxon>
        <taxon>Haematococcaceae</taxon>
        <taxon>Haematococcus</taxon>
    </lineage>
</organism>
<evidence type="ECO:0000256" key="1">
    <source>
        <dbReference type="SAM" id="SignalP"/>
    </source>
</evidence>
<evidence type="ECO:0000313" key="2">
    <source>
        <dbReference type="EMBL" id="GFH22949.1"/>
    </source>
</evidence>
<feature type="chain" id="PRO_5025366961" evidence="1">
    <location>
        <begin position="23"/>
        <end position="61"/>
    </location>
</feature>
<name>A0A699ZTD5_HAELA</name>
<sequence length="61" mass="6705">MAWHSILVYFAVITWHVVPTATSFLPAIEELDGAVWEDQHSFPLIAQIPCKAGGLCQLQGP</sequence>
<feature type="signal peptide" evidence="1">
    <location>
        <begin position="1"/>
        <end position="22"/>
    </location>
</feature>
<keyword evidence="1" id="KW-0732">Signal</keyword>
<dbReference type="EMBL" id="BLLF01002160">
    <property type="protein sequence ID" value="GFH22949.1"/>
    <property type="molecule type" value="Genomic_DNA"/>
</dbReference>
<comment type="caution">
    <text evidence="2">The sequence shown here is derived from an EMBL/GenBank/DDBJ whole genome shotgun (WGS) entry which is preliminary data.</text>
</comment>
<dbReference type="Proteomes" id="UP000485058">
    <property type="component" value="Unassembled WGS sequence"/>
</dbReference>
<reference evidence="2 3" key="1">
    <citation type="submission" date="2020-02" db="EMBL/GenBank/DDBJ databases">
        <title>Draft genome sequence of Haematococcus lacustris strain NIES-144.</title>
        <authorList>
            <person name="Morimoto D."/>
            <person name="Nakagawa S."/>
            <person name="Yoshida T."/>
            <person name="Sawayama S."/>
        </authorList>
    </citation>
    <scope>NUCLEOTIDE SEQUENCE [LARGE SCALE GENOMIC DNA]</scope>
    <source>
        <strain evidence="2 3">NIES-144</strain>
    </source>
</reference>
<protein>
    <submittedName>
        <fullName evidence="2">Uncharacterized protein</fullName>
    </submittedName>
</protein>
<proteinExistence type="predicted"/>
<gene>
    <name evidence="2" type="ORF">HaLaN_20489</name>
</gene>